<evidence type="ECO:0000313" key="3">
    <source>
        <dbReference type="EMBL" id="TFK27805.1"/>
    </source>
</evidence>
<organism evidence="3 4">
    <name type="scientific">Coprinopsis marcescibilis</name>
    <name type="common">Agaric fungus</name>
    <name type="synonym">Psathyrella marcescibilis</name>
    <dbReference type="NCBI Taxonomy" id="230819"/>
    <lineage>
        <taxon>Eukaryota</taxon>
        <taxon>Fungi</taxon>
        <taxon>Dikarya</taxon>
        <taxon>Basidiomycota</taxon>
        <taxon>Agaricomycotina</taxon>
        <taxon>Agaricomycetes</taxon>
        <taxon>Agaricomycetidae</taxon>
        <taxon>Agaricales</taxon>
        <taxon>Agaricineae</taxon>
        <taxon>Psathyrellaceae</taxon>
        <taxon>Coprinopsis</taxon>
    </lineage>
</organism>
<proteinExistence type="predicted"/>
<evidence type="ECO:0000313" key="4">
    <source>
        <dbReference type="Proteomes" id="UP000307440"/>
    </source>
</evidence>
<feature type="compositionally biased region" description="Polar residues" evidence="1">
    <location>
        <begin position="135"/>
        <end position="147"/>
    </location>
</feature>
<name>A0A5C3L536_COPMA</name>
<feature type="compositionally biased region" description="Low complexity" evidence="1">
    <location>
        <begin position="148"/>
        <end position="186"/>
    </location>
</feature>
<feature type="chain" id="PRO_5023093798" evidence="2">
    <location>
        <begin position="25"/>
        <end position="898"/>
    </location>
</feature>
<feature type="signal peptide" evidence="2">
    <location>
        <begin position="1"/>
        <end position="24"/>
    </location>
</feature>
<dbReference type="Proteomes" id="UP000307440">
    <property type="component" value="Unassembled WGS sequence"/>
</dbReference>
<protein>
    <submittedName>
        <fullName evidence="3">Uncharacterized protein</fullName>
    </submittedName>
</protein>
<dbReference type="AlphaFoldDB" id="A0A5C3L536"/>
<feature type="region of interest" description="Disordered" evidence="1">
    <location>
        <begin position="132"/>
        <end position="191"/>
    </location>
</feature>
<dbReference type="EMBL" id="ML210161">
    <property type="protein sequence ID" value="TFK27805.1"/>
    <property type="molecule type" value="Genomic_DNA"/>
</dbReference>
<dbReference type="OrthoDB" id="2949002at2759"/>
<reference evidence="3 4" key="1">
    <citation type="journal article" date="2019" name="Nat. Ecol. Evol.">
        <title>Megaphylogeny resolves global patterns of mushroom evolution.</title>
        <authorList>
            <person name="Varga T."/>
            <person name="Krizsan K."/>
            <person name="Foldi C."/>
            <person name="Dima B."/>
            <person name="Sanchez-Garcia M."/>
            <person name="Sanchez-Ramirez S."/>
            <person name="Szollosi G.J."/>
            <person name="Szarkandi J.G."/>
            <person name="Papp V."/>
            <person name="Albert L."/>
            <person name="Andreopoulos W."/>
            <person name="Angelini C."/>
            <person name="Antonin V."/>
            <person name="Barry K.W."/>
            <person name="Bougher N.L."/>
            <person name="Buchanan P."/>
            <person name="Buyck B."/>
            <person name="Bense V."/>
            <person name="Catcheside P."/>
            <person name="Chovatia M."/>
            <person name="Cooper J."/>
            <person name="Damon W."/>
            <person name="Desjardin D."/>
            <person name="Finy P."/>
            <person name="Geml J."/>
            <person name="Haridas S."/>
            <person name="Hughes K."/>
            <person name="Justo A."/>
            <person name="Karasinski D."/>
            <person name="Kautmanova I."/>
            <person name="Kiss B."/>
            <person name="Kocsube S."/>
            <person name="Kotiranta H."/>
            <person name="LaButti K.M."/>
            <person name="Lechner B.E."/>
            <person name="Liimatainen K."/>
            <person name="Lipzen A."/>
            <person name="Lukacs Z."/>
            <person name="Mihaltcheva S."/>
            <person name="Morgado L.N."/>
            <person name="Niskanen T."/>
            <person name="Noordeloos M.E."/>
            <person name="Ohm R.A."/>
            <person name="Ortiz-Santana B."/>
            <person name="Ovrebo C."/>
            <person name="Racz N."/>
            <person name="Riley R."/>
            <person name="Savchenko A."/>
            <person name="Shiryaev A."/>
            <person name="Soop K."/>
            <person name="Spirin V."/>
            <person name="Szebenyi C."/>
            <person name="Tomsovsky M."/>
            <person name="Tulloss R.E."/>
            <person name="Uehling J."/>
            <person name="Grigoriev I.V."/>
            <person name="Vagvolgyi C."/>
            <person name="Papp T."/>
            <person name="Martin F.M."/>
            <person name="Miettinen O."/>
            <person name="Hibbett D.S."/>
            <person name="Nagy L.G."/>
        </authorList>
    </citation>
    <scope>NUCLEOTIDE SEQUENCE [LARGE SCALE GENOMIC DNA]</scope>
    <source>
        <strain evidence="3 4">CBS 121175</strain>
    </source>
</reference>
<evidence type="ECO:0000256" key="2">
    <source>
        <dbReference type="SAM" id="SignalP"/>
    </source>
</evidence>
<gene>
    <name evidence="3" type="ORF">FA15DRAFT_133391</name>
</gene>
<keyword evidence="2" id="KW-0732">Signal</keyword>
<accession>A0A5C3L536</accession>
<sequence>MLPPFLAVTVMSWFLNVLVNVKKALYAGWERVVRGFVSLKRPQKPHRSPATLPVSAVAVKEEAVNSNVYIRQPSPPQPVGEINAHPISNNSPPLEQRPCRTQKVRRGSQTARALFHDAFNVADPNRVAEKPSTALFPNQSDGGSANELTTSPTTDSSGGGSPLTPDFEGNTSSPTTAGSSTAPTTPEVYSPSVNRGTFISTILANLEHDGNFEDDIPLSALMIRGIRDNAKRHGFSGIIADKLNESSWISNLKPATVSISSTTVIEPAEDEESLDVADMVGHAEITPGTLPGIPPVQEQETETVIWPSASPSPNMQWNKDGSTSEAEEISLYSVDSFIPSQRASSHLFRRSFPPPEITLTPPSQPASPVMLSSPSDSMMPFENSFAGDTTLIGSPRSPHVVIDMESIEDIFKPDLLLVPTIDYMGGHTKTLGHFFAPVSCSGDDITRKKRKRNGYRLETSSIDLILAGLDQTFPDTPTLFPHLEMLGQPDMDSVTLHRLSGVTEVESCFYEEKEKLVDGEVDERNLGPEVGVVQSILPEDLTMTSRFSDSSEDECDDTTEVFSFKPGMNSQAAFADPLPRRSSSRPPSFDPCSVLSTILEEEENEDSAQFRMCDIYAVTQVQLQPSAFIDEVGSSARKRLSFTGLKRRWFSLIEASDVHLWKGEKVLGKAKRLSAPALIHTGSSRPCPTITSGGGMRLSFTSGKTFSPLTHNPELVGQPGFVIRPKSLVPLADAAITAPSLLPFPRKEVGTAGLVPWTLYNPQGQSTIEWESTFSRRSSVSSGSMYSFAEDTTITAVNPGVPVPELSGTESGSIGCFRSCGEGLAEQSLVLNMIVSHPQGLDGILAILDTLEIDPPPERPLSSISVASTTFRLNPRWSMGDDGYYADSEGDFSAAVAV</sequence>
<feature type="region of interest" description="Disordered" evidence="1">
    <location>
        <begin position="70"/>
        <end position="109"/>
    </location>
</feature>
<evidence type="ECO:0000256" key="1">
    <source>
        <dbReference type="SAM" id="MobiDB-lite"/>
    </source>
</evidence>
<keyword evidence="4" id="KW-1185">Reference proteome</keyword>